<dbReference type="EMBL" id="JAALFG010000003">
    <property type="protein sequence ID" value="NGP18855.1"/>
    <property type="molecule type" value="Genomic_DNA"/>
</dbReference>
<organism evidence="5 6">
    <name type="scientific">Devosia aurantiaca</name>
    <dbReference type="NCBI Taxonomy" id="2714858"/>
    <lineage>
        <taxon>Bacteria</taxon>
        <taxon>Pseudomonadati</taxon>
        <taxon>Pseudomonadota</taxon>
        <taxon>Alphaproteobacteria</taxon>
        <taxon>Hyphomicrobiales</taxon>
        <taxon>Devosiaceae</taxon>
        <taxon>Devosia</taxon>
    </lineage>
</organism>
<keyword evidence="3" id="KW-0460">Magnesium</keyword>
<dbReference type="SMART" id="SM00922">
    <property type="entry name" value="MR_MLE"/>
    <property type="match status" value="1"/>
</dbReference>
<evidence type="ECO:0000256" key="1">
    <source>
        <dbReference type="ARBA" id="ARBA00001946"/>
    </source>
</evidence>
<dbReference type="GO" id="GO:0016836">
    <property type="term" value="F:hydro-lyase activity"/>
    <property type="evidence" value="ECO:0007669"/>
    <property type="project" value="TreeGrafter"/>
</dbReference>
<dbReference type="InterPro" id="IPR018110">
    <property type="entry name" value="Mandel_Rmase/mucon_lact_enz_CS"/>
</dbReference>
<feature type="domain" description="Mandelate racemase/muconate lactonizing enzyme C-terminal" evidence="4">
    <location>
        <begin position="141"/>
        <end position="247"/>
    </location>
</feature>
<comment type="caution">
    <text evidence="5">The sequence shown here is derived from an EMBL/GenBank/DDBJ whole genome shotgun (WGS) entry which is preliminary data.</text>
</comment>
<dbReference type="InterPro" id="IPR029017">
    <property type="entry name" value="Enolase-like_N"/>
</dbReference>
<dbReference type="SFLD" id="SFLDG00179">
    <property type="entry name" value="mandelate_racemase"/>
    <property type="match status" value="1"/>
</dbReference>
<dbReference type="CDD" id="cd03316">
    <property type="entry name" value="MR_like"/>
    <property type="match status" value="1"/>
</dbReference>
<dbReference type="InterPro" id="IPR046945">
    <property type="entry name" value="RHMD-like"/>
</dbReference>
<dbReference type="Pfam" id="PF13378">
    <property type="entry name" value="MR_MLE_C"/>
    <property type="match status" value="1"/>
</dbReference>
<evidence type="ECO:0000313" key="5">
    <source>
        <dbReference type="EMBL" id="NGP18855.1"/>
    </source>
</evidence>
<accession>A0A6M1SUQ1</accession>
<dbReference type="PANTHER" id="PTHR13794:SF58">
    <property type="entry name" value="MITOCHONDRIAL ENOLASE SUPERFAMILY MEMBER 1"/>
    <property type="match status" value="1"/>
</dbReference>
<protein>
    <submittedName>
        <fullName evidence="5">Mandelate racemase/muconate lactonizing enzyme family protein</fullName>
    </submittedName>
</protein>
<dbReference type="SFLD" id="SFLDS00001">
    <property type="entry name" value="Enolase"/>
    <property type="match status" value="1"/>
</dbReference>
<reference evidence="5 6" key="2">
    <citation type="submission" date="2020-03" db="EMBL/GenBank/DDBJ databases">
        <title>Devosia chinhatensis sp. nov., isolated from a hexachlorocyclohexane (HCH) dump site in India.</title>
        <authorList>
            <person name="Kumar M."/>
            <person name="Lal R."/>
        </authorList>
    </citation>
    <scope>NUCLEOTIDE SEQUENCE [LARGE SCALE GENOMIC DNA]</scope>
    <source>
        <strain evidence="5 6">H239</strain>
    </source>
</reference>
<keyword evidence="6" id="KW-1185">Reference proteome</keyword>
<dbReference type="GO" id="GO:0009063">
    <property type="term" value="P:amino acid catabolic process"/>
    <property type="evidence" value="ECO:0007669"/>
    <property type="project" value="InterPro"/>
</dbReference>
<dbReference type="Gene3D" id="3.20.20.120">
    <property type="entry name" value="Enolase-like C-terminal domain"/>
    <property type="match status" value="1"/>
</dbReference>
<dbReference type="PROSITE" id="PS00908">
    <property type="entry name" value="MR_MLE_1"/>
    <property type="match status" value="1"/>
</dbReference>
<sequence length="379" mass="41710">MKIGRIESFHLRYTDTNDFSNRRETVLVRVETVDGVVGWGEGIAMWPEACRAVCTIIDDGLRPLLVGAGELTVEQAWTAMRKHCWWYGEGGLACFAYSAIDMALWDIEGKIQNKPLYELFGGKHHESLPAYAANHVNKATLEENVAEVVDFQGQGYRGVKLGFGKRGLSDVGRNPEGDVRFVRALREALGPEFEIIVDVGNGVVWDRDTAIRTVRAMSEYDIGWIEEPFYPTQLDDYRFLKAAVSVPIASGEREWTVTGYSRLIDTGTVDVIGCDPARAEGITGFRKIDALCGAAGITMNAHAWSSAILSAASLHLSVASPNTRLLEFKPFPNALLRDLVDRPIVQRNGMAQPSDRPGLGVEVNEAVVSRLAGEHWGST</sequence>
<dbReference type="InterPro" id="IPR036849">
    <property type="entry name" value="Enolase-like_C_sf"/>
</dbReference>
<comment type="cofactor">
    <cofactor evidence="1">
        <name>Mg(2+)</name>
        <dbReference type="ChEBI" id="CHEBI:18420"/>
    </cofactor>
</comment>
<dbReference type="InterPro" id="IPR013341">
    <property type="entry name" value="Mandelate_racemase_N_dom"/>
</dbReference>
<dbReference type="Gene3D" id="3.30.390.10">
    <property type="entry name" value="Enolase-like, N-terminal domain"/>
    <property type="match status" value="1"/>
</dbReference>
<dbReference type="SUPFAM" id="SSF51604">
    <property type="entry name" value="Enolase C-terminal domain-like"/>
    <property type="match status" value="1"/>
</dbReference>
<name>A0A6M1SUQ1_9HYPH</name>
<dbReference type="Pfam" id="PF02746">
    <property type="entry name" value="MR_MLE_N"/>
    <property type="match status" value="1"/>
</dbReference>
<keyword evidence="2" id="KW-0479">Metal-binding</keyword>
<evidence type="ECO:0000256" key="2">
    <source>
        <dbReference type="ARBA" id="ARBA00022723"/>
    </source>
</evidence>
<dbReference type="RefSeq" id="WP_164535098.1">
    <property type="nucleotide sequence ID" value="NZ_JAALFG010000003.1"/>
</dbReference>
<proteinExistence type="predicted"/>
<dbReference type="PANTHER" id="PTHR13794">
    <property type="entry name" value="ENOLASE SUPERFAMILY, MANDELATE RACEMASE"/>
    <property type="match status" value="1"/>
</dbReference>
<dbReference type="GO" id="GO:0000287">
    <property type="term" value="F:magnesium ion binding"/>
    <property type="evidence" value="ECO:0007669"/>
    <property type="project" value="UniProtKB-ARBA"/>
</dbReference>
<evidence type="ECO:0000256" key="3">
    <source>
        <dbReference type="ARBA" id="ARBA00022842"/>
    </source>
</evidence>
<dbReference type="Proteomes" id="UP000474802">
    <property type="component" value="Unassembled WGS sequence"/>
</dbReference>
<gene>
    <name evidence="5" type="ORF">G5575_15395</name>
</gene>
<dbReference type="InterPro" id="IPR013342">
    <property type="entry name" value="Mandelate_racemase_C"/>
</dbReference>
<dbReference type="AlphaFoldDB" id="A0A6M1SUQ1"/>
<reference evidence="5 6" key="1">
    <citation type="submission" date="2020-02" db="EMBL/GenBank/DDBJ databases">
        <authorList>
            <person name="Khan S.A."/>
            <person name="Jeon C.O."/>
            <person name="Chun B.H."/>
        </authorList>
    </citation>
    <scope>NUCLEOTIDE SEQUENCE [LARGE SCALE GENOMIC DNA]</scope>
    <source>
        <strain evidence="5 6">H239</strain>
    </source>
</reference>
<dbReference type="SUPFAM" id="SSF54826">
    <property type="entry name" value="Enolase N-terminal domain-like"/>
    <property type="match status" value="1"/>
</dbReference>
<dbReference type="GO" id="GO:0016052">
    <property type="term" value="P:carbohydrate catabolic process"/>
    <property type="evidence" value="ECO:0007669"/>
    <property type="project" value="TreeGrafter"/>
</dbReference>
<evidence type="ECO:0000313" key="6">
    <source>
        <dbReference type="Proteomes" id="UP000474802"/>
    </source>
</evidence>
<evidence type="ECO:0000259" key="4">
    <source>
        <dbReference type="SMART" id="SM00922"/>
    </source>
</evidence>
<dbReference type="InterPro" id="IPR029065">
    <property type="entry name" value="Enolase_C-like"/>
</dbReference>